<organism evidence="2 3">
    <name type="scientific">Trypanosoma brucei gambiense (strain MHOM/CI/86/DAL972)</name>
    <dbReference type="NCBI Taxonomy" id="679716"/>
    <lineage>
        <taxon>Eukaryota</taxon>
        <taxon>Discoba</taxon>
        <taxon>Euglenozoa</taxon>
        <taxon>Kinetoplastea</taxon>
        <taxon>Metakinetoplastina</taxon>
        <taxon>Trypanosomatida</taxon>
        <taxon>Trypanosomatidae</taxon>
        <taxon>Trypanosoma</taxon>
    </lineage>
</organism>
<gene>
    <name evidence="2" type="ORF">TbgDal_X6280</name>
</gene>
<evidence type="ECO:0000256" key="1">
    <source>
        <dbReference type="SAM" id="Phobius"/>
    </source>
</evidence>
<dbReference type="AlphaFoldDB" id="D0A2P9"/>
<keyword evidence="1" id="KW-1133">Transmembrane helix</keyword>
<accession>D0A2P9</accession>
<feature type="transmembrane region" description="Helical" evidence="1">
    <location>
        <begin position="26"/>
        <end position="45"/>
    </location>
</feature>
<keyword evidence="1" id="KW-0472">Membrane</keyword>
<name>D0A2P9_TRYB9</name>
<proteinExistence type="predicted"/>
<dbReference type="KEGG" id="tbg:TbgDal_X6280"/>
<dbReference type="EMBL" id="FN554973">
    <property type="protein sequence ID" value="CBH15543.1"/>
    <property type="molecule type" value="Genomic_DNA"/>
</dbReference>
<sequence length="136" mass="15269">MFGEGIFQWWVPKEPKEKKKRKRGTILPFPAAGGVFFSIVIYLHFCSLICHSFACTHLRVSLSRCTVKQAERDSELRRGFCVVYSFLDPSSSSSEGFCLFVFNVLHGMWIPVADVATCFPSTSSLILSPPRPCVSL</sequence>
<dbReference type="Proteomes" id="UP000002316">
    <property type="component" value="Chromosome 10"/>
</dbReference>
<protein>
    <submittedName>
        <fullName evidence="2">Uncharacterized protein</fullName>
    </submittedName>
</protein>
<dbReference type="RefSeq" id="XP_011777807.1">
    <property type="nucleotide sequence ID" value="XM_011779505.1"/>
</dbReference>
<evidence type="ECO:0000313" key="2">
    <source>
        <dbReference type="EMBL" id="CBH15543.1"/>
    </source>
</evidence>
<dbReference type="GeneID" id="23865725"/>
<reference evidence="3" key="1">
    <citation type="journal article" date="2010" name="PLoS Negl. Trop. Dis.">
        <title>The genome sequence of Trypanosoma brucei gambiense, causative agent of chronic human african trypanosomiasis.</title>
        <authorList>
            <person name="Jackson A.P."/>
            <person name="Sanders M."/>
            <person name="Berry A."/>
            <person name="McQuillan J."/>
            <person name="Aslett M.A."/>
            <person name="Quail M.A."/>
            <person name="Chukualim B."/>
            <person name="Capewell P."/>
            <person name="MacLeod A."/>
            <person name="Melville S.E."/>
            <person name="Gibson W."/>
            <person name="Barry J.D."/>
            <person name="Berriman M."/>
            <person name="Hertz-Fowler C."/>
        </authorList>
    </citation>
    <scope>NUCLEOTIDE SEQUENCE [LARGE SCALE GENOMIC DNA]</scope>
    <source>
        <strain evidence="3">MHOM/CI/86/DAL972</strain>
    </source>
</reference>
<keyword evidence="1" id="KW-0812">Transmembrane</keyword>
<evidence type="ECO:0000313" key="3">
    <source>
        <dbReference type="Proteomes" id="UP000002316"/>
    </source>
</evidence>